<evidence type="ECO:0000313" key="4">
    <source>
        <dbReference type="Proteomes" id="UP001327560"/>
    </source>
</evidence>
<keyword evidence="2" id="KW-0472">Membrane</keyword>
<evidence type="ECO:0000256" key="2">
    <source>
        <dbReference type="SAM" id="Phobius"/>
    </source>
</evidence>
<dbReference type="PANTHER" id="PTHR33640">
    <property type="entry name" value="TRANSMEMBRANE PROTEIN"/>
    <property type="match status" value="1"/>
</dbReference>
<sequence length="248" mass="27666">MDAIQAEKETAIRRYRRLQQIGTLLRCLEAAAAFILLSWFSARLPAAARLSADFLSRLAAVLLSHRFVFLLGNAIVLLLFAKSGQLSTPTTSSSSSSSSSSPASFAASGGDIYEEFLECRGGRLPCSLAPPQEEEVVCEDKAVCVETRAYRRSRSERMERRRRERPELRRSETDLKARKRPPATREAQASAEEEEEQQVMESEDAEEFRRAVEAFIARQTRFHREECMAASSPPLICAAGLPQLALPQ</sequence>
<gene>
    <name evidence="3" type="ORF">Cni_G23273</name>
</gene>
<keyword evidence="4" id="KW-1185">Reference proteome</keyword>
<evidence type="ECO:0000256" key="1">
    <source>
        <dbReference type="SAM" id="MobiDB-lite"/>
    </source>
</evidence>
<feature type="transmembrane region" description="Helical" evidence="2">
    <location>
        <begin position="21"/>
        <end position="42"/>
    </location>
</feature>
<feature type="compositionally biased region" description="Acidic residues" evidence="1">
    <location>
        <begin position="191"/>
        <end position="205"/>
    </location>
</feature>
<dbReference type="PANTHER" id="PTHR33640:SF8">
    <property type="entry name" value="TRANSMEMBRANE PROTEIN"/>
    <property type="match status" value="1"/>
</dbReference>
<dbReference type="EMBL" id="CP136896">
    <property type="protein sequence ID" value="WOL14493.1"/>
    <property type="molecule type" value="Genomic_DNA"/>
</dbReference>
<feature type="transmembrane region" description="Helical" evidence="2">
    <location>
        <begin position="54"/>
        <end position="80"/>
    </location>
</feature>
<dbReference type="AlphaFoldDB" id="A0AAQ3KT38"/>
<proteinExistence type="predicted"/>
<dbReference type="Proteomes" id="UP001327560">
    <property type="component" value="Chromosome 7"/>
</dbReference>
<evidence type="ECO:0000313" key="3">
    <source>
        <dbReference type="EMBL" id="WOL14493.1"/>
    </source>
</evidence>
<keyword evidence="2" id="KW-1133">Transmembrane helix</keyword>
<accession>A0AAQ3KT38</accession>
<reference evidence="3 4" key="1">
    <citation type="submission" date="2023-10" db="EMBL/GenBank/DDBJ databases">
        <title>Chromosome-scale genome assembly provides insights into flower coloration mechanisms of Canna indica.</title>
        <authorList>
            <person name="Li C."/>
        </authorList>
    </citation>
    <scope>NUCLEOTIDE SEQUENCE [LARGE SCALE GENOMIC DNA]</scope>
    <source>
        <tissue evidence="3">Flower</tissue>
    </source>
</reference>
<name>A0AAQ3KT38_9LILI</name>
<evidence type="ECO:0008006" key="5">
    <source>
        <dbReference type="Google" id="ProtNLM"/>
    </source>
</evidence>
<organism evidence="3 4">
    <name type="scientific">Canna indica</name>
    <name type="common">Indian-shot</name>
    <dbReference type="NCBI Taxonomy" id="4628"/>
    <lineage>
        <taxon>Eukaryota</taxon>
        <taxon>Viridiplantae</taxon>
        <taxon>Streptophyta</taxon>
        <taxon>Embryophyta</taxon>
        <taxon>Tracheophyta</taxon>
        <taxon>Spermatophyta</taxon>
        <taxon>Magnoliopsida</taxon>
        <taxon>Liliopsida</taxon>
        <taxon>Zingiberales</taxon>
        <taxon>Cannaceae</taxon>
        <taxon>Canna</taxon>
    </lineage>
</organism>
<protein>
    <recommendedName>
        <fullName evidence="5">Transmembrane protein</fullName>
    </recommendedName>
</protein>
<feature type="region of interest" description="Disordered" evidence="1">
    <location>
        <begin position="154"/>
        <end position="205"/>
    </location>
</feature>
<feature type="compositionally biased region" description="Basic and acidic residues" evidence="1">
    <location>
        <begin position="154"/>
        <end position="176"/>
    </location>
</feature>
<keyword evidence="2" id="KW-0812">Transmembrane</keyword>